<keyword evidence="3" id="KW-1185">Reference proteome</keyword>
<gene>
    <name evidence="2" type="ORF">PIBRA_LOCUS10436</name>
</gene>
<reference evidence="2" key="1">
    <citation type="submission" date="2022-05" db="EMBL/GenBank/DDBJ databases">
        <authorList>
            <person name="Okamura Y."/>
        </authorList>
    </citation>
    <scope>NUCLEOTIDE SEQUENCE</scope>
</reference>
<dbReference type="Proteomes" id="UP001152562">
    <property type="component" value="Unassembled WGS sequence"/>
</dbReference>
<name>A0A9P0TL37_PIEBR</name>
<dbReference type="EMBL" id="CALOZG010000040">
    <property type="protein sequence ID" value="CAH4034232.1"/>
    <property type="molecule type" value="Genomic_DNA"/>
</dbReference>
<feature type="region of interest" description="Disordered" evidence="1">
    <location>
        <begin position="314"/>
        <end position="352"/>
    </location>
</feature>
<feature type="compositionally biased region" description="Low complexity" evidence="1">
    <location>
        <begin position="318"/>
        <end position="333"/>
    </location>
</feature>
<dbReference type="AlphaFoldDB" id="A0A9P0TL37"/>
<evidence type="ECO:0000313" key="2">
    <source>
        <dbReference type="EMBL" id="CAH4034232.1"/>
    </source>
</evidence>
<sequence>MNAEDPYQDSGSEYLPTRSPSPYEDLLDILDTENQSPNNIHPIASPQNDEAQIQKPRKRVRQPSKQKKNIRKVKRVKGEEYINTKGNTVPSKTINTDIPCKCEQKFHDKVGAERQKELFDSMEFQANLELDILYPVGKTISVEKKKDLLELLQYIPPINHNFYKNIKENAAERNDLYVEEELGRSGSHGLILRMLDRDPGFRAASLPRTAFESDLIFLAQSAACSFASRGMLRAMARYAKSWEVTLRNSGMLESPLTEAEQRELALVRDECRSPAPRLPLCAGRSQRWTPAQKVSLRQSAHVLRRIDRACLAKPSETAAPPAAPLAGRAAGGATDATSFGSDDPVAPAGDGAAPRMPVVPSYAVMVAAPTAHAQHPRALEAPKKPAYPPIVITRAYGKGYRISPESADEYRVIQRYLSDLEKEDRRVSWFPYSIPVEKDLKVAIRGIPVTTDPEELAQSLRALGTKISLKLACPYVDIRRPQCRERAIVTPLMDPYALKIKGAEEAYPRMYNLKFLEGSAHFAERSTRCPCAYP</sequence>
<feature type="compositionally biased region" description="Low complexity" evidence="1">
    <location>
        <begin position="340"/>
        <end position="352"/>
    </location>
</feature>
<accession>A0A9P0TL37</accession>
<feature type="region of interest" description="Disordered" evidence="1">
    <location>
        <begin position="1"/>
        <end position="71"/>
    </location>
</feature>
<evidence type="ECO:0000313" key="3">
    <source>
        <dbReference type="Proteomes" id="UP001152562"/>
    </source>
</evidence>
<feature type="compositionally biased region" description="Basic residues" evidence="1">
    <location>
        <begin position="55"/>
        <end position="71"/>
    </location>
</feature>
<proteinExistence type="predicted"/>
<evidence type="ECO:0000256" key="1">
    <source>
        <dbReference type="SAM" id="MobiDB-lite"/>
    </source>
</evidence>
<comment type="caution">
    <text evidence="2">The sequence shown here is derived from an EMBL/GenBank/DDBJ whole genome shotgun (WGS) entry which is preliminary data.</text>
</comment>
<organism evidence="2 3">
    <name type="scientific">Pieris brassicae</name>
    <name type="common">White butterfly</name>
    <name type="synonym">Large white butterfly</name>
    <dbReference type="NCBI Taxonomy" id="7116"/>
    <lineage>
        <taxon>Eukaryota</taxon>
        <taxon>Metazoa</taxon>
        <taxon>Ecdysozoa</taxon>
        <taxon>Arthropoda</taxon>
        <taxon>Hexapoda</taxon>
        <taxon>Insecta</taxon>
        <taxon>Pterygota</taxon>
        <taxon>Neoptera</taxon>
        <taxon>Endopterygota</taxon>
        <taxon>Lepidoptera</taxon>
        <taxon>Glossata</taxon>
        <taxon>Ditrysia</taxon>
        <taxon>Papilionoidea</taxon>
        <taxon>Pieridae</taxon>
        <taxon>Pierinae</taxon>
        <taxon>Pieris</taxon>
    </lineage>
</organism>
<feature type="compositionally biased region" description="Polar residues" evidence="1">
    <location>
        <begin position="32"/>
        <end position="51"/>
    </location>
</feature>
<protein>
    <submittedName>
        <fullName evidence="2">Uncharacterized protein</fullName>
    </submittedName>
</protein>